<feature type="domain" description="Phosphoribosyl-dephospho-CoA transferase MdcG N-terminal" evidence="4">
    <location>
        <begin position="5"/>
        <end position="78"/>
    </location>
</feature>
<name>A0ABX1RKG4_9PSEU</name>
<comment type="caution">
    <text evidence="5">The sequence shown here is derived from an EMBL/GenBank/DDBJ whole genome shotgun (WGS) entry which is preliminary data.</text>
</comment>
<dbReference type="NCBIfam" id="NF002332">
    <property type="entry name" value="PRK01293.1"/>
    <property type="match status" value="1"/>
</dbReference>
<dbReference type="InterPro" id="IPR048903">
    <property type="entry name" value="MdcG_N"/>
</dbReference>
<dbReference type="InterPro" id="IPR017557">
    <property type="entry name" value="Holo-ACP_synthase"/>
</dbReference>
<organism evidence="5 6">
    <name type="scientific">Pseudonocardia xinjiangensis</name>
    <dbReference type="NCBI Taxonomy" id="75289"/>
    <lineage>
        <taxon>Bacteria</taxon>
        <taxon>Bacillati</taxon>
        <taxon>Actinomycetota</taxon>
        <taxon>Actinomycetes</taxon>
        <taxon>Pseudonocardiales</taxon>
        <taxon>Pseudonocardiaceae</taxon>
        <taxon>Pseudonocardia</taxon>
    </lineage>
</organism>
<evidence type="ECO:0000313" key="5">
    <source>
        <dbReference type="EMBL" id="NMH80331.1"/>
    </source>
</evidence>
<reference evidence="5 6" key="1">
    <citation type="submission" date="2020-04" db="EMBL/GenBank/DDBJ databases">
        <authorList>
            <person name="Klaysubun C."/>
            <person name="Duangmal K."/>
            <person name="Lipun K."/>
        </authorList>
    </citation>
    <scope>NUCLEOTIDE SEQUENCE [LARGE SCALE GENOMIC DNA]</scope>
    <source>
        <strain evidence="5 6">JCM 11839</strain>
    </source>
</reference>
<dbReference type="RefSeq" id="WP_169398385.1">
    <property type="nucleotide sequence ID" value="NZ_BAAAJH010000004.1"/>
</dbReference>
<dbReference type="InterPro" id="IPR049180">
    <property type="entry name" value="MdcG_C"/>
</dbReference>
<proteinExistence type="predicted"/>
<gene>
    <name evidence="5" type="ORF">HF577_24990</name>
</gene>
<evidence type="ECO:0000313" key="6">
    <source>
        <dbReference type="Proteomes" id="UP001296706"/>
    </source>
</evidence>
<keyword evidence="1" id="KW-0808">Transferase</keyword>
<accession>A0ABX1RKG4</accession>
<evidence type="ECO:0000256" key="1">
    <source>
        <dbReference type="ARBA" id="ARBA00022679"/>
    </source>
</evidence>
<feature type="domain" description="Phosphoribosyl-dephospho-CoA transferase MdcG C-terminal" evidence="3">
    <location>
        <begin position="89"/>
        <end position="202"/>
    </location>
</feature>
<sequence length="207" mass="21816">MTPPQPHDLLRLSGAAADALPAGAPSWVRSALRTTPWVVVRRAAVPDGLIAVGVRGSGRSHRHAWSVTPPDVVRRVAPEDLVDVPSASGAEVAAIRAFRAVRTLLDESGMAWGPTGSVGFELATGSPTASPDSDLDLLVRAPQLTSAVLNRLAAVRRHLDRSEVRVDCQVEIRTGAIALDELLSAGRDVLVKTPLGPQLLPHALAVR</sequence>
<dbReference type="NCBIfam" id="TIGR03135">
    <property type="entry name" value="malonate_mdcG"/>
    <property type="match status" value="1"/>
</dbReference>
<keyword evidence="6" id="KW-1185">Reference proteome</keyword>
<evidence type="ECO:0000259" key="4">
    <source>
        <dbReference type="Pfam" id="PF20866"/>
    </source>
</evidence>
<evidence type="ECO:0000256" key="2">
    <source>
        <dbReference type="ARBA" id="ARBA00022695"/>
    </source>
</evidence>
<evidence type="ECO:0000259" key="3">
    <source>
        <dbReference type="Pfam" id="PF10620"/>
    </source>
</evidence>
<dbReference type="Pfam" id="PF20866">
    <property type="entry name" value="MdcG_N"/>
    <property type="match status" value="1"/>
</dbReference>
<dbReference type="Proteomes" id="UP001296706">
    <property type="component" value="Unassembled WGS sequence"/>
</dbReference>
<protein>
    <submittedName>
        <fullName evidence="5">Malonate decarboxylase holo-ACP synthase</fullName>
    </submittedName>
</protein>
<keyword evidence="2" id="KW-0548">Nucleotidyltransferase</keyword>
<dbReference type="Pfam" id="PF10620">
    <property type="entry name" value="MdcG"/>
    <property type="match status" value="1"/>
</dbReference>
<dbReference type="EMBL" id="JAAXKY010000097">
    <property type="protein sequence ID" value="NMH80331.1"/>
    <property type="molecule type" value="Genomic_DNA"/>
</dbReference>